<sequence>MSDILMISNLVKKYVSGNEQIAVLNNITLNIPAGKKIIITGKSGCGKSTLLNLIAGLDTVTSGSIIAGGKYPVDKMNENELTKYRADFIGLVFQFHYLLKDFSTLENVMLPAFISGTPKKQAEEKASELLNEVGLGNRLHHIPSKLSGGERQRAAVARALINNPTLILADEPTGNLDTESGLVVENVLFSIVEKHKKSLVLVTHDMNLASRGDICYEIKGGGIYPKTEPYQEK</sequence>
<keyword evidence="1" id="KW-0813">Transport</keyword>
<dbReference type="Gene3D" id="3.40.50.300">
    <property type="entry name" value="P-loop containing nucleotide triphosphate hydrolases"/>
    <property type="match status" value="1"/>
</dbReference>
<dbReference type="EMBL" id="JADIMM010000085">
    <property type="protein sequence ID" value="MBO8458064.1"/>
    <property type="molecule type" value="Genomic_DNA"/>
</dbReference>
<dbReference type="InterPro" id="IPR017871">
    <property type="entry name" value="ABC_transporter-like_CS"/>
</dbReference>
<evidence type="ECO:0000259" key="5">
    <source>
        <dbReference type="PROSITE" id="PS50893"/>
    </source>
</evidence>
<dbReference type="InterPro" id="IPR017911">
    <property type="entry name" value="MacB-like_ATP-bd"/>
</dbReference>
<organism evidence="6 7">
    <name type="scientific">Candidatus Gallitreponema excrementavium</name>
    <dbReference type="NCBI Taxonomy" id="2840840"/>
    <lineage>
        <taxon>Bacteria</taxon>
        <taxon>Pseudomonadati</taxon>
        <taxon>Spirochaetota</taxon>
        <taxon>Spirochaetia</taxon>
        <taxon>Spirochaetales</taxon>
        <taxon>Candidatus Gallitreponema</taxon>
    </lineage>
</organism>
<keyword evidence="2" id="KW-0547">Nucleotide-binding</keyword>
<dbReference type="AlphaFoldDB" id="A0A9D9HQL2"/>
<reference evidence="6" key="1">
    <citation type="submission" date="2020-10" db="EMBL/GenBank/DDBJ databases">
        <authorList>
            <person name="Gilroy R."/>
        </authorList>
    </citation>
    <scope>NUCLEOTIDE SEQUENCE</scope>
    <source>
        <strain evidence="6">10532</strain>
    </source>
</reference>
<dbReference type="GO" id="GO:0016887">
    <property type="term" value="F:ATP hydrolysis activity"/>
    <property type="evidence" value="ECO:0007669"/>
    <property type="project" value="InterPro"/>
</dbReference>
<dbReference type="PANTHER" id="PTHR42798:SF2">
    <property type="entry name" value="ABC TRANSPORTER ATP-BINDING PROTEIN MG467-RELATED"/>
    <property type="match status" value="1"/>
</dbReference>
<gene>
    <name evidence="6" type="ORF">IAA81_07535</name>
</gene>
<dbReference type="PANTHER" id="PTHR42798">
    <property type="entry name" value="LIPOPROTEIN-RELEASING SYSTEM ATP-BINDING PROTEIN LOLD"/>
    <property type="match status" value="1"/>
</dbReference>
<evidence type="ECO:0000313" key="7">
    <source>
        <dbReference type="Proteomes" id="UP000823638"/>
    </source>
</evidence>
<dbReference type="GO" id="GO:0022857">
    <property type="term" value="F:transmembrane transporter activity"/>
    <property type="evidence" value="ECO:0007669"/>
    <property type="project" value="UniProtKB-ARBA"/>
</dbReference>
<proteinExistence type="inferred from homology"/>
<dbReference type="PROSITE" id="PS00211">
    <property type="entry name" value="ABC_TRANSPORTER_1"/>
    <property type="match status" value="1"/>
</dbReference>
<dbReference type="FunFam" id="3.40.50.300:FF:000032">
    <property type="entry name" value="Export ABC transporter ATP-binding protein"/>
    <property type="match status" value="1"/>
</dbReference>
<dbReference type="InterPro" id="IPR003593">
    <property type="entry name" value="AAA+_ATPase"/>
</dbReference>
<dbReference type="GO" id="GO:0005524">
    <property type="term" value="F:ATP binding"/>
    <property type="evidence" value="ECO:0007669"/>
    <property type="project" value="UniProtKB-KW"/>
</dbReference>
<comment type="caution">
    <text evidence="6">The sequence shown here is derived from an EMBL/GenBank/DDBJ whole genome shotgun (WGS) entry which is preliminary data.</text>
</comment>
<evidence type="ECO:0000256" key="4">
    <source>
        <dbReference type="ARBA" id="ARBA00038388"/>
    </source>
</evidence>
<dbReference type="InterPro" id="IPR003439">
    <property type="entry name" value="ABC_transporter-like_ATP-bd"/>
</dbReference>
<evidence type="ECO:0000256" key="3">
    <source>
        <dbReference type="ARBA" id="ARBA00022840"/>
    </source>
</evidence>
<feature type="domain" description="ABC transporter" evidence="5">
    <location>
        <begin position="5"/>
        <end position="233"/>
    </location>
</feature>
<evidence type="ECO:0000313" key="6">
    <source>
        <dbReference type="EMBL" id="MBO8458064.1"/>
    </source>
</evidence>
<name>A0A9D9HQL2_9SPIR</name>
<keyword evidence="3 6" id="KW-0067">ATP-binding</keyword>
<dbReference type="Proteomes" id="UP000823638">
    <property type="component" value="Unassembled WGS sequence"/>
</dbReference>
<protein>
    <submittedName>
        <fullName evidence="6">ABC transporter ATP-binding protein</fullName>
    </submittedName>
</protein>
<accession>A0A9D9HQL2</accession>
<evidence type="ECO:0000256" key="2">
    <source>
        <dbReference type="ARBA" id="ARBA00022741"/>
    </source>
</evidence>
<dbReference type="InterPro" id="IPR027417">
    <property type="entry name" value="P-loop_NTPase"/>
</dbReference>
<dbReference type="PROSITE" id="PS50893">
    <property type="entry name" value="ABC_TRANSPORTER_2"/>
    <property type="match status" value="1"/>
</dbReference>
<dbReference type="CDD" id="cd03255">
    <property type="entry name" value="ABC_MJ0796_LolCDE_FtsE"/>
    <property type="match status" value="1"/>
</dbReference>
<comment type="similarity">
    <text evidence="4">Belongs to the ABC transporter superfamily. Macrolide exporter (TC 3.A.1.122) family.</text>
</comment>
<dbReference type="SUPFAM" id="SSF52540">
    <property type="entry name" value="P-loop containing nucleoside triphosphate hydrolases"/>
    <property type="match status" value="1"/>
</dbReference>
<dbReference type="SMART" id="SM00382">
    <property type="entry name" value="AAA"/>
    <property type="match status" value="1"/>
</dbReference>
<dbReference type="GO" id="GO:0098796">
    <property type="term" value="C:membrane protein complex"/>
    <property type="evidence" value="ECO:0007669"/>
    <property type="project" value="UniProtKB-ARBA"/>
</dbReference>
<dbReference type="Pfam" id="PF00005">
    <property type="entry name" value="ABC_tran"/>
    <property type="match status" value="1"/>
</dbReference>
<reference evidence="6" key="2">
    <citation type="journal article" date="2021" name="PeerJ">
        <title>Extensive microbial diversity within the chicken gut microbiome revealed by metagenomics and culture.</title>
        <authorList>
            <person name="Gilroy R."/>
            <person name="Ravi A."/>
            <person name="Getino M."/>
            <person name="Pursley I."/>
            <person name="Horton D.L."/>
            <person name="Alikhan N.F."/>
            <person name="Baker D."/>
            <person name="Gharbi K."/>
            <person name="Hall N."/>
            <person name="Watson M."/>
            <person name="Adriaenssens E.M."/>
            <person name="Foster-Nyarko E."/>
            <person name="Jarju S."/>
            <person name="Secka A."/>
            <person name="Antonio M."/>
            <person name="Oren A."/>
            <person name="Chaudhuri R.R."/>
            <person name="La Ragione R."/>
            <person name="Hildebrand F."/>
            <person name="Pallen M.J."/>
        </authorList>
    </citation>
    <scope>NUCLEOTIDE SEQUENCE</scope>
    <source>
        <strain evidence="6">10532</strain>
    </source>
</reference>
<evidence type="ECO:0000256" key="1">
    <source>
        <dbReference type="ARBA" id="ARBA00022448"/>
    </source>
</evidence>